<organism evidence="20 21">
    <name type="scientific">Colocasia esculenta</name>
    <name type="common">Wild taro</name>
    <name type="synonym">Arum esculentum</name>
    <dbReference type="NCBI Taxonomy" id="4460"/>
    <lineage>
        <taxon>Eukaryota</taxon>
        <taxon>Viridiplantae</taxon>
        <taxon>Streptophyta</taxon>
        <taxon>Embryophyta</taxon>
        <taxon>Tracheophyta</taxon>
        <taxon>Spermatophyta</taxon>
        <taxon>Magnoliopsida</taxon>
        <taxon>Liliopsida</taxon>
        <taxon>Araceae</taxon>
        <taxon>Aroideae</taxon>
        <taxon>Colocasieae</taxon>
        <taxon>Colocasia</taxon>
    </lineage>
</organism>
<dbReference type="EMBL" id="NMUH01004407">
    <property type="protein sequence ID" value="MQM09546.1"/>
    <property type="molecule type" value="Genomic_DNA"/>
</dbReference>
<dbReference type="GO" id="GO:0006629">
    <property type="term" value="P:lipid metabolic process"/>
    <property type="evidence" value="ECO:0007669"/>
    <property type="project" value="UniProtKB-KW"/>
</dbReference>
<dbReference type="InterPro" id="IPR039298">
    <property type="entry name" value="ACOT13"/>
</dbReference>
<accession>A0A843WPK2</accession>
<dbReference type="OrthoDB" id="46529at2759"/>
<dbReference type="Gene3D" id="3.10.129.10">
    <property type="entry name" value="Hotdog Thioesterase"/>
    <property type="match status" value="1"/>
</dbReference>
<dbReference type="InterPro" id="IPR006683">
    <property type="entry name" value="Thioestr_dom"/>
</dbReference>
<comment type="subunit">
    <text evidence="15">Homotetramer. Interacts with PCTP.</text>
</comment>
<reference evidence="20" key="1">
    <citation type="submission" date="2017-07" db="EMBL/GenBank/DDBJ databases">
        <title>Taro Niue Genome Assembly and Annotation.</title>
        <authorList>
            <person name="Atibalentja N."/>
            <person name="Keating K."/>
            <person name="Fields C.J."/>
        </authorList>
    </citation>
    <scope>NUCLEOTIDE SEQUENCE</scope>
    <source>
        <strain evidence="20">Niue_2</strain>
        <tissue evidence="20">Leaf</tissue>
    </source>
</reference>
<dbReference type="PANTHER" id="PTHR21660:SF1">
    <property type="entry name" value="ACYL-COENZYME A THIOESTERASE 13"/>
    <property type="match status" value="1"/>
</dbReference>
<comment type="function">
    <text evidence="14">Catalyzes the hydrolysis of acyl-CoAs into free fatty acids and coenzyme A (CoASH), regulating their respective intracellular levels. Has acyl-CoA thioesterase activity towards medium (C12) and long-chain (C18) fatty acyl-CoA substrates. Can also hydrolyze 3-hydroxyphenylacetyl-CoA and 3,4-dihydroxyphenylacetyl-CoA (in vitro). May play a role in controlling adaptive thermogenesis.</text>
</comment>
<dbReference type="GO" id="GO:0005634">
    <property type="term" value="C:nucleus"/>
    <property type="evidence" value="ECO:0007669"/>
    <property type="project" value="UniProtKB-SubCell"/>
</dbReference>
<comment type="similarity">
    <text evidence="5">Belongs to the thioesterase PaaI family.</text>
</comment>
<evidence type="ECO:0000256" key="11">
    <source>
        <dbReference type="ARBA" id="ARBA00023212"/>
    </source>
</evidence>
<evidence type="ECO:0000256" key="13">
    <source>
        <dbReference type="ARBA" id="ARBA00052976"/>
    </source>
</evidence>
<comment type="subcellular location">
    <subcellularLocation>
        <location evidence="3">Cytoplasm</location>
        <location evidence="3">Cytoskeleton</location>
        <location evidence="3">Spindle</location>
    </subcellularLocation>
    <subcellularLocation>
        <location evidence="4">Cytoplasm</location>
        <location evidence="4">Cytosol</location>
    </subcellularLocation>
    <subcellularLocation>
        <location evidence="2">Mitochondrion</location>
    </subcellularLocation>
    <subcellularLocation>
        <location evidence="1">Nucleus</location>
    </subcellularLocation>
</comment>
<keyword evidence="11" id="KW-0206">Cytoskeleton</keyword>
<evidence type="ECO:0000256" key="9">
    <source>
        <dbReference type="ARBA" id="ARBA00023098"/>
    </source>
</evidence>
<evidence type="ECO:0000256" key="2">
    <source>
        <dbReference type="ARBA" id="ARBA00004173"/>
    </source>
</evidence>
<evidence type="ECO:0000259" key="19">
    <source>
        <dbReference type="Pfam" id="PF03061"/>
    </source>
</evidence>
<keyword evidence="12" id="KW-0539">Nucleus</keyword>
<evidence type="ECO:0000256" key="12">
    <source>
        <dbReference type="ARBA" id="ARBA00023242"/>
    </source>
</evidence>
<dbReference type="GO" id="GO:0047617">
    <property type="term" value="F:fatty acyl-CoA hydrolase activity"/>
    <property type="evidence" value="ECO:0007669"/>
    <property type="project" value="InterPro"/>
</dbReference>
<dbReference type="Proteomes" id="UP000652761">
    <property type="component" value="Unassembled WGS sequence"/>
</dbReference>
<comment type="catalytic activity">
    <reaction evidence="13">
        <text>a fatty acyl-CoA + H2O = a fatty acid + CoA + H(+)</text>
        <dbReference type="Rhea" id="RHEA:16781"/>
        <dbReference type="ChEBI" id="CHEBI:15377"/>
        <dbReference type="ChEBI" id="CHEBI:15378"/>
        <dbReference type="ChEBI" id="CHEBI:28868"/>
        <dbReference type="ChEBI" id="CHEBI:57287"/>
        <dbReference type="ChEBI" id="CHEBI:77636"/>
    </reaction>
    <physiologicalReaction direction="left-to-right" evidence="13">
        <dbReference type="Rhea" id="RHEA:16782"/>
    </physiologicalReaction>
</comment>
<evidence type="ECO:0000256" key="8">
    <source>
        <dbReference type="ARBA" id="ARBA00022990"/>
    </source>
</evidence>
<evidence type="ECO:0000256" key="7">
    <source>
        <dbReference type="ARBA" id="ARBA00022801"/>
    </source>
</evidence>
<sequence>MPVLSRGGEDDRAAAARKLLEDWAADPHAGADRAGSYAGIIVWQLQVLRARGGRALCAFTVPRYLTDGDGNWRAGAIAALIDNVGAAAIVSSSGILDVSVDFTISYFSPAKAEEEVEIEAAVLGHHGKVSCVEVIIRKKDGGALVAVGKQWMSSNIPTKSKL</sequence>
<keyword evidence="21" id="KW-1185">Reference proteome</keyword>
<dbReference type="Pfam" id="PF03061">
    <property type="entry name" value="4HBT"/>
    <property type="match status" value="1"/>
</dbReference>
<dbReference type="AlphaFoldDB" id="A0A843WPK2"/>
<keyword evidence="9" id="KW-0443">Lipid metabolism</keyword>
<evidence type="ECO:0000256" key="17">
    <source>
        <dbReference type="ARBA" id="ARBA00081533"/>
    </source>
</evidence>
<keyword evidence="6" id="KW-0963">Cytoplasm</keyword>
<dbReference type="SUPFAM" id="SSF54637">
    <property type="entry name" value="Thioesterase/thiol ester dehydrase-isomerase"/>
    <property type="match status" value="1"/>
</dbReference>
<evidence type="ECO:0000313" key="21">
    <source>
        <dbReference type="Proteomes" id="UP000652761"/>
    </source>
</evidence>
<gene>
    <name evidence="20" type="ORF">Taro_042425</name>
</gene>
<evidence type="ECO:0000256" key="14">
    <source>
        <dbReference type="ARBA" id="ARBA00058205"/>
    </source>
</evidence>
<proteinExistence type="inferred from homology"/>
<evidence type="ECO:0000256" key="4">
    <source>
        <dbReference type="ARBA" id="ARBA00004514"/>
    </source>
</evidence>
<comment type="caution">
    <text evidence="20">The sequence shown here is derived from an EMBL/GenBank/DDBJ whole genome shotgun (WGS) entry which is preliminary data.</text>
</comment>
<dbReference type="InterPro" id="IPR029069">
    <property type="entry name" value="HotDog_dom_sf"/>
</dbReference>
<name>A0A843WPK2_COLES</name>
<dbReference type="GO" id="GO:0005829">
    <property type="term" value="C:cytosol"/>
    <property type="evidence" value="ECO:0007669"/>
    <property type="project" value="UniProtKB-SubCell"/>
</dbReference>
<keyword evidence="7" id="KW-0378">Hydrolase</keyword>
<evidence type="ECO:0000256" key="18">
    <source>
        <dbReference type="ARBA" id="ARBA00083956"/>
    </source>
</evidence>
<keyword evidence="10" id="KW-0496">Mitochondrion</keyword>
<dbReference type="FunFam" id="3.10.129.10:FF:000021">
    <property type="entry name" value="Acyl-coenzyme A thioesterase 13"/>
    <property type="match status" value="1"/>
</dbReference>
<keyword evidence="8" id="KW-0007">Acetylation</keyword>
<evidence type="ECO:0000313" key="20">
    <source>
        <dbReference type="EMBL" id="MQM09546.1"/>
    </source>
</evidence>
<dbReference type="GO" id="GO:0005739">
    <property type="term" value="C:mitochondrion"/>
    <property type="evidence" value="ECO:0007669"/>
    <property type="project" value="UniProtKB-SubCell"/>
</dbReference>
<dbReference type="PANTHER" id="PTHR21660">
    <property type="entry name" value="THIOESTERASE SUPERFAMILY MEMBER-RELATED"/>
    <property type="match status" value="1"/>
</dbReference>
<evidence type="ECO:0000256" key="10">
    <source>
        <dbReference type="ARBA" id="ARBA00023128"/>
    </source>
</evidence>
<evidence type="ECO:0000256" key="5">
    <source>
        <dbReference type="ARBA" id="ARBA00008324"/>
    </source>
</evidence>
<evidence type="ECO:0000256" key="15">
    <source>
        <dbReference type="ARBA" id="ARBA00064709"/>
    </source>
</evidence>
<evidence type="ECO:0000256" key="1">
    <source>
        <dbReference type="ARBA" id="ARBA00004123"/>
    </source>
</evidence>
<evidence type="ECO:0000256" key="16">
    <source>
        <dbReference type="ARBA" id="ARBA00067273"/>
    </source>
</evidence>
<protein>
    <recommendedName>
        <fullName evidence="16">Acyl-coenzyme A thioesterase 13</fullName>
    </recommendedName>
    <alternativeName>
        <fullName evidence="17">Hotdog-fold thioesterase superfamily member 2</fullName>
    </alternativeName>
    <alternativeName>
        <fullName evidence="18">Thioesterase superfamily member 2</fullName>
    </alternativeName>
</protein>
<dbReference type="GO" id="GO:0005819">
    <property type="term" value="C:spindle"/>
    <property type="evidence" value="ECO:0007669"/>
    <property type="project" value="UniProtKB-SubCell"/>
</dbReference>
<evidence type="ECO:0000256" key="3">
    <source>
        <dbReference type="ARBA" id="ARBA00004186"/>
    </source>
</evidence>
<evidence type="ECO:0000256" key="6">
    <source>
        <dbReference type="ARBA" id="ARBA00022490"/>
    </source>
</evidence>
<feature type="domain" description="Thioesterase" evidence="19">
    <location>
        <begin position="75"/>
        <end position="142"/>
    </location>
</feature>